<keyword evidence="3" id="KW-1185">Reference proteome</keyword>
<protein>
    <submittedName>
        <fullName evidence="2">Uncharacterized protein</fullName>
    </submittedName>
</protein>
<reference evidence="2 3" key="1">
    <citation type="submission" date="2020-02" db="EMBL/GenBank/DDBJ databases">
        <authorList>
            <person name="Ferguson B K."/>
        </authorList>
    </citation>
    <scope>NUCLEOTIDE SEQUENCE [LARGE SCALE GENOMIC DNA]</scope>
</reference>
<feature type="non-terminal residue" evidence="2">
    <location>
        <position position="80"/>
    </location>
</feature>
<feature type="region of interest" description="Disordered" evidence="1">
    <location>
        <begin position="38"/>
        <end position="65"/>
    </location>
</feature>
<dbReference type="OrthoDB" id="414826at2759"/>
<proteinExistence type="predicted"/>
<accession>A0A6H5G5U8</accession>
<name>A0A6H5G5U8_9HEMI</name>
<dbReference type="EMBL" id="CADCXU010006563">
    <property type="protein sequence ID" value="CAA9998120.1"/>
    <property type="molecule type" value="Genomic_DNA"/>
</dbReference>
<organism evidence="2 3">
    <name type="scientific">Nesidiocoris tenuis</name>
    <dbReference type="NCBI Taxonomy" id="355587"/>
    <lineage>
        <taxon>Eukaryota</taxon>
        <taxon>Metazoa</taxon>
        <taxon>Ecdysozoa</taxon>
        <taxon>Arthropoda</taxon>
        <taxon>Hexapoda</taxon>
        <taxon>Insecta</taxon>
        <taxon>Pterygota</taxon>
        <taxon>Neoptera</taxon>
        <taxon>Paraneoptera</taxon>
        <taxon>Hemiptera</taxon>
        <taxon>Heteroptera</taxon>
        <taxon>Panheteroptera</taxon>
        <taxon>Cimicomorpha</taxon>
        <taxon>Miridae</taxon>
        <taxon>Dicyphina</taxon>
        <taxon>Nesidiocoris</taxon>
    </lineage>
</organism>
<dbReference type="Proteomes" id="UP000479000">
    <property type="component" value="Unassembled WGS sequence"/>
</dbReference>
<evidence type="ECO:0000256" key="1">
    <source>
        <dbReference type="SAM" id="MobiDB-lite"/>
    </source>
</evidence>
<gene>
    <name evidence="2" type="ORF">NTEN_LOCUS4414</name>
</gene>
<dbReference type="AlphaFoldDB" id="A0A6H5G5U8"/>
<evidence type="ECO:0000313" key="3">
    <source>
        <dbReference type="Proteomes" id="UP000479000"/>
    </source>
</evidence>
<evidence type="ECO:0000313" key="2">
    <source>
        <dbReference type="EMBL" id="CAA9998120.1"/>
    </source>
</evidence>
<sequence>MIGAPLYSKGQPCSQCPTGYSCDGNSQYPNLCRSLEKKEAGNKESPNLTKTQKKKPTSSSGVFIRSNGVLDPLQCLLLTL</sequence>